<keyword evidence="2" id="KW-1133">Transmembrane helix</keyword>
<reference evidence="3 4" key="1">
    <citation type="submission" date="2019-02" db="EMBL/GenBank/DDBJ databases">
        <title>Deep-cultivation of Planctomycetes and their phenomic and genomic characterization uncovers novel biology.</title>
        <authorList>
            <person name="Wiegand S."/>
            <person name="Jogler M."/>
            <person name="Boedeker C."/>
            <person name="Pinto D."/>
            <person name="Vollmers J."/>
            <person name="Rivas-Marin E."/>
            <person name="Kohn T."/>
            <person name="Peeters S.H."/>
            <person name="Heuer A."/>
            <person name="Rast P."/>
            <person name="Oberbeckmann S."/>
            <person name="Bunk B."/>
            <person name="Jeske O."/>
            <person name="Meyerdierks A."/>
            <person name="Storesund J.E."/>
            <person name="Kallscheuer N."/>
            <person name="Luecker S."/>
            <person name="Lage O.M."/>
            <person name="Pohl T."/>
            <person name="Merkel B.J."/>
            <person name="Hornburger P."/>
            <person name="Mueller R.-W."/>
            <person name="Bruemmer F."/>
            <person name="Labrenz M."/>
            <person name="Spormann A.M."/>
            <person name="Op den Camp H."/>
            <person name="Overmann J."/>
            <person name="Amann R."/>
            <person name="Jetten M.S.M."/>
            <person name="Mascher T."/>
            <person name="Medema M.H."/>
            <person name="Devos D.P."/>
            <person name="Kaster A.-K."/>
            <person name="Ovreas L."/>
            <person name="Rohde M."/>
            <person name="Galperin M.Y."/>
            <person name="Jogler C."/>
        </authorList>
    </citation>
    <scope>NUCLEOTIDE SEQUENCE [LARGE SCALE GENOMIC DNA]</scope>
    <source>
        <strain evidence="3 4">V6</strain>
    </source>
</reference>
<dbReference type="AlphaFoldDB" id="A0A517WEV6"/>
<feature type="compositionally biased region" description="Acidic residues" evidence="1">
    <location>
        <begin position="398"/>
        <end position="411"/>
    </location>
</feature>
<feature type="transmembrane region" description="Helical" evidence="2">
    <location>
        <begin position="209"/>
        <end position="227"/>
    </location>
</feature>
<feature type="transmembrane region" description="Helical" evidence="2">
    <location>
        <begin position="63"/>
        <end position="85"/>
    </location>
</feature>
<feature type="compositionally biased region" description="Low complexity" evidence="1">
    <location>
        <begin position="419"/>
        <end position="430"/>
    </location>
</feature>
<keyword evidence="2" id="KW-0812">Transmembrane</keyword>
<organism evidence="3 4">
    <name type="scientific">Gimesia chilikensis</name>
    <dbReference type="NCBI Taxonomy" id="2605989"/>
    <lineage>
        <taxon>Bacteria</taxon>
        <taxon>Pseudomonadati</taxon>
        <taxon>Planctomycetota</taxon>
        <taxon>Planctomycetia</taxon>
        <taxon>Planctomycetales</taxon>
        <taxon>Planctomycetaceae</taxon>
        <taxon>Gimesia</taxon>
    </lineage>
</organism>
<feature type="transmembrane region" description="Helical" evidence="2">
    <location>
        <begin position="141"/>
        <end position="162"/>
    </location>
</feature>
<accession>A0A517WEV6</accession>
<proteinExistence type="predicted"/>
<sequence length="482" mass="54574">MSTGFAGSRSMDERRRRRLASECSESLDNANDDSDSPRLARTHRFAAGQYPLRTLIFPRRWKLALYYLPVLLCFSGLIAADFYRAELPPEGKTLSGLLSLKQSPLLPVLGGGLLFMTGQLALLIAALRTQSLHDFSGRYRLWKWIACGLFLLALCLTTQLHTVWAQTVIELRLFDWGPHTGLLAWLVPALAFGCTVALMAYLEMRGDRAGLNLLIVAGATYVLSLTFQFTDNLIPGEAWHHMIDAGLFYFAHWCLFTSLLLHTHHLLYHSVDLPEKAPSRFKHAAKGYLYRRRIRGKAKRVARALQRKARLQEKEQQQKERAEQKQAEKVRLEQERTEKAKLKEEQAAAAAEKKQAAKAAAEEKAAQKAAEKEAAKQAAAEKAAQKAAQKKAVKQPDPEPEPVAETEAADETPERESQVEQPSQQQPASSKRSKTVKKKTRVDLNHNPEQLKGLSKRERRKLQKQWRDEERRLAAQEAEDWE</sequence>
<feature type="transmembrane region" description="Helical" evidence="2">
    <location>
        <begin position="105"/>
        <end position="129"/>
    </location>
</feature>
<evidence type="ECO:0000256" key="2">
    <source>
        <dbReference type="SAM" id="Phobius"/>
    </source>
</evidence>
<name>A0A517WEV6_9PLAN</name>
<evidence type="ECO:0000313" key="3">
    <source>
        <dbReference type="EMBL" id="QDU03783.1"/>
    </source>
</evidence>
<dbReference type="Proteomes" id="UP000320722">
    <property type="component" value="Chromosome"/>
</dbReference>
<feature type="compositionally biased region" description="Low complexity" evidence="1">
    <location>
        <begin position="376"/>
        <end position="387"/>
    </location>
</feature>
<evidence type="ECO:0000256" key="1">
    <source>
        <dbReference type="SAM" id="MobiDB-lite"/>
    </source>
</evidence>
<feature type="region of interest" description="Disordered" evidence="1">
    <location>
        <begin position="368"/>
        <end position="482"/>
    </location>
</feature>
<evidence type="ECO:0000313" key="4">
    <source>
        <dbReference type="Proteomes" id="UP000320722"/>
    </source>
</evidence>
<gene>
    <name evidence="3" type="ORF">V6x_35060</name>
</gene>
<feature type="compositionally biased region" description="Basic and acidic residues" evidence="1">
    <location>
        <begin position="465"/>
        <end position="474"/>
    </location>
</feature>
<feature type="compositionally biased region" description="Basic residues" evidence="1">
    <location>
        <begin position="431"/>
        <end position="440"/>
    </location>
</feature>
<feature type="transmembrane region" description="Helical" evidence="2">
    <location>
        <begin position="247"/>
        <end position="268"/>
    </location>
</feature>
<feature type="transmembrane region" description="Helical" evidence="2">
    <location>
        <begin position="182"/>
        <end position="202"/>
    </location>
</feature>
<dbReference type="RefSeq" id="WP_145041611.1">
    <property type="nucleotide sequence ID" value="NZ_CP036347.1"/>
</dbReference>
<protein>
    <submittedName>
        <fullName evidence="3">Uncharacterized protein</fullName>
    </submittedName>
</protein>
<feature type="region of interest" description="Disordered" evidence="1">
    <location>
        <begin position="310"/>
        <end position="348"/>
    </location>
</feature>
<dbReference type="EMBL" id="CP036347">
    <property type="protein sequence ID" value="QDU03783.1"/>
    <property type="molecule type" value="Genomic_DNA"/>
</dbReference>
<keyword evidence="2" id="KW-0472">Membrane</keyword>